<dbReference type="InterPro" id="IPR017438">
    <property type="entry name" value="ATP-NAD_kinase_N"/>
</dbReference>
<accession>A0A839SZV4</accession>
<dbReference type="SUPFAM" id="SSF111331">
    <property type="entry name" value="NAD kinase/diacylglycerol kinase-like"/>
    <property type="match status" value="1"/>
</dbReference>
<dbReference type="AlphaFoldDB" id="A0A839SZV4"/>
<dbReference type="InterPro" id="IPR001206">
    <property type="entry name" value="Diacylglycerol_kinase_cat_dom"/>
</dbReference>
<protein>
    <recommendedName>
        <fullName evidence="1">DAGKc domain-containing protein</fullName>
    </recommendedName>
</protein>
<gene>
    <name evidence="2" type="ORF">FHR98_002883</name>
</gene>
<dbReference type="InterPro" id="IPR016064">
    <property type="entry name" value="NAD/diacylglycerol_kinase_sf"/>
</dbReference>
<proteinExistence type="predicted"/>
<reference evidence="2 3" key="1">
    <citation type="submission" date="2020-08" db="EMBL/GenBank/DDBJ databases">
        <title>Genomic Encyclopedia of Type Strains, Phase III (KMG-III): the genomes of soil and plant-associated and newly described type strains.</title>
        <authorList>
            <person name="Whitman W."/>
        </authorList>
    </citation>
    <scope>NUCLEOTIDE SEQUENCE [LARGE SCALE GENOMIC DNA]</scope>
    <source>
        <strain evidence="2 3">CECT 8803</strain>
    </source>
</reference>
<feature type="domain" description="DAGKc" evidence="1">
    <location>
        <begin position="13"/>
        <end position="126"/>
    </location>
</feature>
<keyword evidence="3" id="KW-1185">Reference proteome</keyword>
<sequence>MADRAAKAMNRFGLVVNPHSQRNKRGLPALREAVQSYGDLIDYVELDGIETLGRTLRRFADAGLPLVAIAGGDGTVVASMTEYLVRQPDLPRPAIAILSAGMTNMTAADIGLKGRADKALARLVKRFQRGEALWRSETLRRSPIVVSGGGMGPPQAGFFLGGAGIYQGIEYCRDRVHTLGLEAGWANAATMASLLVQQMIGGRLLKGQNVDWRWDGGEKQSDSLSVVVATTLDRLVVGTRPFWNQPRDPSQRSGFSVTLVQKPGAAFWWSLPRLLFGKADRKLNPKGCHSGEARVLELWMDSPFTIDGQLFDCHATEPLKVELGHSFEFVRI</sequence>
<dbReference type="EMBL" id="JACHXA010000009">
    <property type="protein sequence ID" value="MBB3066575.1"/>
    <property type="molecule type" value="Genomic_DNA"/>
</dbReference>
<evidence type="ECO:0000259" key="1">
    <source>
        <dbReference type="Pfam" id="PF00781"/>
    </source>
</evidence>
<dbReference type="Pfam" id="PF00781">
    <property type="entry name" value="DAGK_cat"/>
    <property type="match status" value="1"/>
</dbReference>
<dbReference type="Proteomes" id="UP000581135">
    <property type="component" value="Unassembled WGS sequence"/>
</dbReference>
<dbReference type="RefSeq" id="WP_183417407.1">
    <property type="nucleotide sequence ID" value="NZ_JACHXA010000009.1"/>
</dbReference>
<dbReference type="Gene3D" id="3.40.50.10330">
    <property type="entry name" value="Probable inorganic polyphosphate/atp-NAD kinase, domain 1"/>
    <property type="match status" value="1"/>
</dbReference>
<name>A0A839SZV4_9PROT</name>
<organism evidence="2 3">
    <name type="scientific">Limibacillus halophilus</name>
    <dbReference type="NCBI Taxonomy" id="1579333"/>
    <lineage>
        <taxon>Bacteria</taxon>
        <taxon>Pseudomonadati</taxon>
        <taxon>Pseudomonadota</taxon>
        <taxon>Alphaproteobacteria</taxon>
        <taxon>Rhodospirillales</taxon>
        <taxon>Rhodovibrionaceae</taxon>
        <taxon>Limibacillus</taxon>
    </lineage>
</organism>
<evidence type="ECO:0000313" key="3">
    <source>
        <dbReference type="Proteomes" id="UP000581135"/>
    </source>
</evidence>
<comment type="caution">
    <text evidence="2">The sequence shown here is derived from an EMBL/GenBank/DDBJ whole genome shotgun (WGS) entry which is preliminary data.</text>
</comment>
<dbReference type="GO" id="GO:0016301">
    <property type="term" value="F:kinase activity"/>
    <property type="evidence" value="ECO:0007669"/>
    <property type="project" value="InterPro"/>
</dbReference>
<evidence type="ECO:0000313" key="2">
    <source>
        <dbReference type="EMBL" id="MBB3066575.1"/>
    </source>
</evidence>